<keyword evidence="4" id="KW-1185">Reference proteome</keyword>
<dbReference type="Proteomes" id="UP000077051">
    <property type="component" value="Unassembled WGS sequence"/>
</dbReference>
<evidence type="ECO:0000313" key="3">
    <source>
        <dbReference type="EMBL" id="OAD03912.1"/>
    </source>
</evidence>
<feature type="compositionally biased region" description="Low complexity" evidence="1">
    <location>
        <begin position="195"/>
        <end position="217"/>
    </location>
</feature>
<feature type="chain" id="PRO_5007839807" evidence="2">
    <location>
        <begin position="18"/>
        <end position="457"/>
    </location>
</feature>
<evidence type="ECO:0000256" key="2">
    <source>
        <dbReference type="SAM" id="SignalP"/>
    </source>
</evidence>
<gene>
    <name evidence="3" type="ORF">MUCCIDRAFT_110788</name>
</gene>
<dbReference type="AlphaFoldDB" id="A0A162TE83"/>
<keyword evidence="2" id="KW-0732">Signal</keyword>
<evidence type="ECO:0000313" key="4">
    <source>
        <dbReference type="Proteomes" id="UP000077051"/>
    </source>
</evidence>
<feature type="region of interest" description="Disordered" evidence="1">
    <location>
        <begin position="24"/>
        <end position="44"/>
    </location>
</feature>
<dbReference type="VEuPathDB" id="FungiDB:MUCCIDRAFT_110788"/>
<feature type="region of interest" description="Disordered" evidence="1">
    <location>
        <begin position="110"/>
        <end position="150"/>
    </location>
</feature>
<organism evidence="3 4">
    <name type="scientific">Mucor lusitanicus CBS 277.49</name>
    <dbReference type="NCBI Taxonomy" id="747725"/>
    <lineage>
        <taxon>Eukaryota</taxon>
        <taxon>Fungi</taxon>
        <taxon>Fungi incertae sedis</taxon>
        <taxon>Mucoromycota</taxon>
        <taxon>Mucoromycotina</taxon>
        <taxon>Mucoromycetes</taxon>
        <taxon>Mucorales</taxon>
        <taxon>Mucorineae</taxon>
        <taxon>Mucoraceae</taxon>
        <taxon>Mucor</taxon>
    </lineage>
</organism>
<protein>
    <submittedName>
        <fullName evidence="3">Uncharacterized protein</fullName>
    </submittedName>
</protein>
<feature type="signal peptide" evidence="2">
    <location>
        <begin position="1"/>
        <end position="17"/>
    </location>
</feature>
<reference evidence="3 4" key="1">
    <citation type="submission" date="2015-06" db="EMBL/GenBank/DDBJ databases">
        <title>Expansion of signal transduction pathways in fungi by whole-genome duplication.</title>
        <authorList>
            <consortium name="DOE Joint Genome Institute"/>
            <person name="Corrochano L.M."/>
            <person name="Kuo A."/>
            <person name="Marcet-Houben M."/>
            <person name="Polaino S."/>
            <person name="Salamov A."/>
            <person name="Villalobos J.M."/>
            <person name="Alvarez M.I."/>
            <person name="Avalos J."/>
            <person name="Benito E.P."/>
            <person name="Benoit I."/>
            <person name="Burger G."/>
            <person name="Camino L.P."/>
            <person name="Canovas D."/>
            <person name="Cerda-Olmedo E."/>
            <person name="Cheng J.-F."/>
            <person name="Dominguez A."/>
            <person name="Elias M."/>
            <person name="Eslava A.P."/>
            <person name="Glaser F."/>
            <person name="Grimwood J."/>
            <person name="Gutierrez G."/>
            <person name="Heitman J."/>
            <person name="Henrissat B."/>
            <person name="Iturriaga E.A."/>
            <person name="Lang B.F."/>
            <person name="Lavin J.L."/>
            <person name="Lee S."/>
            <person name="Li W."/>
            <person name="Lindquist E."/>
            <person name="Lopez-Garcia S."/>
            <person name="Luque E.M."/>
            <person name="Marcos A.T."/>
            <person name="Martin J."/>
            <person name="Mccluskey K."/>
            <person name="Medina H.R."/>
            <person name="Miralles-Duran A."/>
            <person name="Miyazaki A."/>
            <person name="Munoz-Torres E."/>
            <person name="Oguiza J.A."/>
            <person name="Ohm R."/>
            <person name="Olmedo M."/>
            <person name="Orejas M."/>
            <person name="Ortiz-Castellanos L."/>
            <person name="Pisabarro A.G."/>
            <person name="Rodriguez-Romero J."/>
            <person name="Ruiz-Herrera J."/>
            <person name="Ruiz-Vazquez R."/>
            <person name="Sanz C."/>
            <person name="Schackwitz W."/>
            <person name="Schmutz J."/>
            <person name="Shahriari M."/>
            <person name="Shelest E."/>
            <person name="Silva-Franco F."/>
            <person name="Soanes D."/>
            <person name="Syed K."/>
            <person name="Tagua V.G."/>
            <person name="Talbot N.J."/>
            <person name="Thon M."/>
            <person name="De Vries R.P."/>
            <person name="Wiebenga A."/>
            <person name="Yadav J.S."/>
            <person name="Braun E.L."/>
            <person name="Baker S."/>
            <person name="Garre V."/>
            <person name="Horwitz B."/>
            <person name="Torres-Martinez S."/>
            <person name="Idnurm A."/>
            <person name="Herrera-Estrella A."/>
            <person name="Gabaldon T."/>
            <person name="Grigoriev I.V."/>
        </authorList>
    </citation>
    <scope>NUCLEOTIDE SEQUENCE [LARGE SCALE GENOMIC DNA]</scope>
    <source>
        <strain evidence="3 4">CBS 277.49</strain>
    </source>
</reference>
<proteinExistence type="predicted"/>
<sequence>MKYLVLTLCLYMAHVSCQQQQHEQRMSSAGSHSNQLPDQTMSSSQDTVTVVPLSHIDSILPFESFKSFTYVPPQANASTTINSMEPTATVSHMEQPIHAAAAQASVDLKKTSSNAASHSIESSVNPIKTDSASSISPLPSSSAKPPPVEAIPVKPNAPVLAKIDVKADAQIPPKTSMAQATNLPSSPKPPPPPAAAQANNQAKASASPAASATTVTATVTKSVTTTETVTLSYEDAADKRMKSCYRKNRKVPFSQYWIPKENEWDETNDGKRVFLGGNERVTLNDTHHKPLGQVTPQMYDKCKMEGTCLLENGDLINIDNTTDNFIKVGGPGREHNVFGLGSGAQNLVPYISVAVNDIPYGQKLYISKLDGVDLGYGMKHNGCVRVDDDSWSFESCQIDFFVLSYVDYLWLDLEDEVSIKYAECELKNYITKQHLALVKATSNEKIIPSLMNATYKH</sequence>
<dbReference type="EMBL" id="AMYB01000004">
    <property type="protein sequence ID" value="OAD03912.1"/>
    <property type="molecule type" value="Genomic_DNA"/>
</dbReference>
<dbReference type="OrthoDB" id="5985073at2759"/>
<accession>A0A162TE83</accession>
<dbReference type="CDD" id="cd22785">
    <property type="entry name" value="DPBB_MltA-like"/>
    <property type="match status" value="1"/>
</dbReference>
<evidence type="ECO:0000256" key="1">
    <source>
        <dbReference type="SAM" id="MobiDB-lite"/>
    </source>
</evidence>
<name>A0A162TE83_MUCCL</name>
<feature type="region of interest" description="Disordered" evidence="1">
    <location>
        <begin position="175"/>
        <end position="217"/>
    </location>
</feature>
<feature type="compositionally biased region" description="Low complexity" evidence="1">
    <location>
        <begin position="131"/>
        <end position="143"/>
    </location>
</feature>
<comment type="caution">
    <text evidence="3">The sequence shown here is derived from an EMBL/GenBank/DDBJ whole genome shotgun (WGS) entry which is preliminary data.</text>
</comment>
<feature type="compositionally biased region" description="Low complexity" evidence="1">
    <location>
        <begin position="112"/>
        <end position="123"/>
    </location>
</feature>